<dbReference type="Proteomes" id="UP000035444">
    <property type="component" value="Unassembled WGS sequence"/>
</dbReference>
<dbReference type="Gene3D" id="3.40.50.150">
    <property type="entry name" value="Vaccinia Virus protein VP39"/>
    <property type="match status" value="1"/>
</dbReference>
<dbReference type="Pfam" id="PF08242">
    <property type="entry name" value="Methyltransf_12"/>
    <property type="match status" value="1"/>
</dbReference>
<dbReference type="AlphaFoldDB" id="A0A0H2MFM7"/>
<evidence type="ECO:0000313" key="3">
    <source>
        <dbReference type="Proteomes" id="UP000035444"/>
    </source>
</evidence>
<dbReference type="CDD" id="cd02440">
    <property type="entry name" value="AdoMet_MTases"/>
    <property type="match status" value="1"/>
</dbReference>
<dbReference type="InterPro" id="IPR029063">
    <property type="entry name" value="SAM-dependent_MTases_sf"/>
</dbReference>
<accession>A0A0H2MFM7</accession>
<proteinExistence type="predicted"/>
<organism evidence="2 3">
    <name type="scientific">Kiloniella spongiae</name>
    <dbReference type="NCBI Taxonomy" id="1489064"/>
    <lineage>
        <taxon>Bacteria</taxon>
        <taxon>Pseudomonadati</taxon>
        <taxon>Pseudomonadota</taxon>
        <taxon>Alphaproteobacteria</taxon>
        <taxon>Rhodospirillales</taxon>
        <taxon>Kiloniellaceae</taxon>
        <taxon>Kiloniella</taxon>
    </lineage>
</organism>
<dbReference type="SUPFAM" id="SSF53335">
    <property type="entry name" value="S-adenosyl-L-methionine-dependent methyltransferases"/>
    <property type="match status" value="1"/>
</dbReference>
<dbReference type="EMBL" id="LAQL01000005">
    <property type="protein sequence ID" value="KLN61163.1"/>
    <property type="molecule type" value="Genomic_DNA"/>
</dbReference>
<protein>
    <recommendedName>
        <fullName evidence="1">Methyltransferase type 12 domain-containing protein</fullName>
    </recommendedName>
</protein>
<dbReference type="InterPro" id="IPR013217">
    <property type="entry name" value="Methyltransf_12"/>
</dbReference>
<evidence type="ECO:0000259" key="1">
    <source>
        <dbReference type="Pfam" id="PF08242"/>
    </source>
</evidence>
<gene>
    <name evidence="2" type="ORF">WH96_08360</name>
</gene>
<sequence length="284" mass="31990">MIEVAWKKDLARRFGEAAQSYETQSEVQQKSAKALADRIAASVLNKKTLRILEIGCGTGYLTRELLKLYPDAQWWVTDISADMLAKCQSSLSDEIINPECRSSFSSTEFTPTLDLSKVNFHAMDGEAVDLDGPFDLICSNMAFQWFHDLEGTLAKLSGLLSANGTLAFSTLSYGTFGLWHRCQKELGIERLAPEFPDAAFYHRCLNGLDIETSQQKFVQCHKDGLDFLGTLREIGAHSSRVGRSRLSVGQLRSLLKKYENYFTGNHIEADYDVLFVLCNRDYQR</sequence>
<feature type="domain" description="Methyltransferase type 12" evidence="1">
    <location>
        <begin position="52"/>
        <end position="166"/>
    </location>
</feature>
<dbReference type="RefSeq" id="WP_047763712.1">
    <property type="nucleotide sequence ID" value="NZ_LAQL01000005.1"/>
</dbReference>
<dbReference type="PANTHER" id="PTHR43861">
    <property type="entry name" value="TRANS-ACONITATE 2-METHYLTRANSFERASE-RELATED"/>
    <property type="match status" value="1"/>
</dbReference>
<keyword evidence="3" id="KW-1185">Reference proteome</keyword>
<evidence type="ECO:0000313" key="2">
    <source>
        <dbReference type="EMBL" id="KLN61163.1"/>
    </source>
</evidence>
<name>A0A0H2MFM7_9PROT</name>
<dbReference type="STRING" id="1489064.WH96_08360"/>
<reference evidence="2 3" key="1">
    <citation type="submission" date="2015-03" db="EMBL/GenBank/DDBJ databases">
        <title>Genome Sequence of Kiloniella spongiae MEBiC09566, isolated from a marine sponge.</title>
        <authorList>
            <person name="Shao Z."/>
            <person name="Wang L."/>
            <person name="Li X."/>
        </authorList>
    </citation>
    <scope>NUCLEOTIDE SEQUENCE [LARGE SCALE GENOMIC DNA]</scope>
    <source>
        <strain evidence="2 3">MEBiC09566</strain>
    </source>
</reference>
<dbReference type="OrthoDB" id="9802097at2"/>
<comment type="caution">
    <text evidence="2">The sequence shown here is derived from an EMBL/GenBank/DDBJ whole genome shotgun (WGS) entry which is preliminary data.</text>
</comment>
<dbReference type="PANTHER" id="PTHR43861:SF1">
    <property type="entry name" value="TRANS-ACONITATE 2-METHYLTRANSFERASE"/>
    <property type="match status" value="1"/>
</dbReference>